<accession>A0A645BHU9</accession>
<sequence length="140" mass="16202">MFAHKTLIPMKYVNSLAVIILLLGAFATSSCTKMKKDKLDETWRLIRVDEDSTVSWYELWQFEGEMVYMVTRPAGGTELDTLYNAEYSVKSGLSKTIVTFQECPNTTYNGDWEVLTLNKDILVMLNRTDGEFIYREFVKE</sequence>
<gene>
    <name evidence="1" type="ORF">SDC9_111027</name>
</gene>
<evidence type="ECO:0008006" key="2">
    <source>
        <dbReference type="Google" id="ProtNLM"/>
    </source>
</evidence>
<protein>
    <recommendedName>
        <fullName evidence="2">Lipocalin-like domain-containing protein</fullName>
    </recommendedName>
</protein>
<dbReference type="EMBL" id="VSSQ01019791">
    <property type="protein sequence ID" value="MPM64141.1"/>
    <property type="molecule type" value="Genomic_DNA"/>
</dbReference>
<evidence type="ECO:0000313" key="1">
    <source>
        <dbReference type="EMBL" id="MPM64141.1"/>
    </source>
</evidence>
<name>A0A645BHU9_9ZZZZ</name>
<proteinExistence type="predicted"/>
<dbReference type="PROSITE" id="PS51257">
    <property type="entry name" value="PROKAR_LIPOPROTEIN"/>
    <property type="match status" value="1"/>
</dbReference>
<dbReference type="AlphaFoldDB" id="A0A645BHU9"/>
<reference evidence="1" key="1">
    <citation type="submission" date="2019-08" db="EMBL/GenBank/DDBJ databases">
        <authorList>
            <person name="Kucharzyk K."/>
            <person name="Murdoch R.W."/>
            <person name="Higgins S."/>
            <person name="Loffler F."/>
        </authorList>
    </citation>
    <scope>NUCLEOTIDE SEQUENCE</scope>
</reference>
<comment type="caution">
    <text evidence="1">The sequence shown here is derived from an EMBL/GenBank/DDBJ whole genome shotgun (WGS) entry which is preliminary data.</text>
</comment>
<organism evidence="1">
    <name type="scientific">bioreactor metagenome</name>
    <dbReference type="NCBI Taxonomy" id="1076179"/>
    <lineage>
        <taxon>unclassified sequences</taxon>
        <taxon>metagenomes</taxon>
        <taxon>ecological metagenomes</taxon>
    </lineage>
</organism>